<accession>A0ACB9NUI9</accession>
<gene>
    <name evidence="1" type="ORF">MLD38_025260</name>
</gene>
<evidence type="ECO:0000313" key="1">
    <source>
        <dbReference type="EMBL" id="KAI4340423.1"/>
    </source>
</evidence>
<dbReference type="EMBL" id="CM042886">
    <property type="protein sequence ID" value="KAI4340423.1"/>
    <property type="molecule type" value="Genomic_DNA"/>
</dbReference>
<organism evidence="1 2">
    <name type="scientific">Melastoma candidum</name>
    <dbReference type="NCBI Taxonomy" id="119954"/>
    <lineage>
        <taxon>Eukaryota</taxon>
        <taxon>Viridiplantae</taxon>
        <taxon>Streptophyta</taxon>
        <taxon>Embryophyta</taxon>
        <taxon>Tracheophyta</taxon>
        <taxon>Spermatophyta</taxon>
        <taxon>Magnoliopsida</taxon>
        <taxon>eudicotyledons</taxon>
        <taxon>Gunneridae</taxon>
        <taxon>Pentapetalae</taxon>
        <taxon>rosids</taxon>
        <taxon>malvids</taxon>
        <taxon>Myrtales</taxon>
        <taxon>Melastomataceae</taxon>
        <taxon>Melastomatoideae</taxon>
        <taxon>Melastomateae</taxon>
        <taxon>Melastoma</taxon>
    </lineage>
</organism>
<keyword evidence="2" id="KW-1185">Reference proteome</keyword>
<sequence>MGEKKNKGEGSNDDDNKKKNAGSGGGKGDGKKEDKKKEGMVVVLKMDMHCEGCANKILKYAKSIAGVEKAKVEWESNKLTVLGDVDPLEIREDLQEKTKKKVELISPQLPSKDKKEKAKDGGGKKADVEGGKKSQEKKAEEPKKPKEIPAITAVFKVELHCSGCIKKIKRIVSKTKGVESVAFDRDKDLVAVTGRFNAGELGGVLSERMKRSVQVIPPKKSNEDDGKGGGGGGGGGGEKKDEKKGSSKVAEEEDDDDYDDDDDDEDYDDYDDEEEEEDYGYAGFGGGGFMEGRRAEYGGAGAGGYGGYPAPMPIPPANYGLLYGHSLHAPQMFSDENPNACSIM</sequence>
<name>A0ACB9NUI9_9MYRT</name>
<proteinExistence type="predicted"/>
<evidence type="ECO:0000313" key="2">
    <source>
        <dbReference type="Proteomes" id="UP001057402"/>
    </source>
</evidence>
<comment type="caution">
    <text evidence="1">The sequence shown here is derived from an EMBL/GenBank/DDBJ whole genome shotgun (WGS) entry which is preliminary data.</text>
</comment>
<dbReference type="Proteomes" id="UP001057402">
    <property type="component" value="Chromosome 7"/>
</dbReference>
<protein>
    <submittedName>
        <fullName evidence="1">Uncharacterized protein</fullName>
    </submittedName>
</protein>
<reference evidence="2" key="1">
    <citation type="journal article" date="2023" name="Front. Plant Sci.">
        <title>Chromosomal-level genome assembly of Melastoma candidum provides insights into trichome evolution.</title>
        <authorList>
            <person name="Zhong Y."/>
            <person name="Wu W."/>
            <person name="Sun C."/>
            <person name="Zou P."/>
            <person name="Liu Y."/>
            <person name="Dai S."/>
            <person name="Zhou R."/>
        </authorList>
    </citation>
    <scope>NUCLEOTIDE SEQUENCE [LARGE SCALE GENOMIC DNA]</scope>
</reference>